<sequence>YSKIQDVEILQSHLIAIKEKLLKQGKINYKCIERYKFAYSRVQERFFYNDLIKIGQRLLEQKQNPYFLDIGCCTGTDLRKLLLDGYPKDYLIGIDIEECYIECGYELFKDSPTTCPIQFMVNDLFSLDEKHPLCDSISILHVGSVFHLFSDNQMVHEFLNKITWLLKAGGVLVGGHVCSDQSNEYFSHAKQTYKYYMGIEDFRQLLIKQGFSNIRIETQPRLEDEDDFTAFWISFYAVYSPKG</sequence>
<feature type="non-terminal residue" evidence="6">
    <location>
        <position position="1"/>
    </location>
</feature>
<keyword evidence="7" id="KW-1185">Reference proteome</keyword>
<feature type="domain" description="Methyltransferase" evidence="5">
    <location>
        <begin position="66"/>
        <end position="200"/>
    </location>
</feature>
<accession>A0A367KT85</accession>
<dbReference type="AlphaFoldDB" id="A0A367KT85"/>
<dbReference type="OrthoDB" id="2094832at2759"/>
<protein>
    <recommendedName>
        <fullName evidence="5">Methyltransferase domain-containing protein</fullName>
    </recommendedName>
</protein>
<reference evidence="6 7" key="1">
    <citation type="journal article" date="2018" name="G3 (Bethesda)">
        <title>Phylogenetic and Phylogenomic Definition of Rhizopus Species.</title>
        <authorList>
            <person name="Gryganskyi A.P."/>
            <person name="Golan J."/>
            <person name="Dolatabadi S."/>
            <person name="Mondo S."/>
            <person name="Robb S."/>
            <person name="Idnurm A."/>
            <person name="Muszewska A."/>
            <person name="Steczkiewicz K."/>
            <person name="Masonjones S."/>
            <person name="Liao H.L."/>
            <person name="Gajdeczka M.T."/>
            <person name="Anike F."/>
            <person name="Vuek A."/>
            <person name="Anishchenko I.M."/>
            <person name="Voigt K."/>
            <person name="de Hoog G.S."/>
            <person name="Smith M.E."/>
            <person name="Heitman J."/>
            <person name="Vilgalys R."/>
            <person name="Stajich J.E."/>
        </authorList>
    </citation>
    <scope>NUCLEOTIDE SEQUENCE [LARGE SCALE GENOMIC DNA]</scope>
    <source>
        <strain evidence="6 7">LSU 92-RS-03</strain>
    </source>
</reference>
<evidence type="ECO:0000256" key="4">
    <source>
        <dbReference type="ARBA" id="ARBA00038314"/>
    </source>
</evidence>
<dbReference type="PANTHER" id="PTHR35897:SF1">
    <property type="entry name" value="METHYLTRANSFERASE AUSD"/>
    <property type="match status" value="1"/>
</dbReference>
<comment type="pathway">
    <text evidence="1">Secondary metabolite biosynthesis.</text>
</comment>
<comment type="caution">
    <text evidence="6">The sequence shown here is derived from an EMBL/GenBank/DDBJ whole genome shotgun (WGS) entry which is preliminary data.</text>
</comment>
<dbReference type="SUPFAM" id="SSF53335">
    <property type="entry name" value="S-adenosyl-L-methionine-dependent methyltransferases"/>
    <property type="match status" value="1"/>
</dbReference>
<dbReference type="InterPro" id="IPR029063">
    <property type="entry name" value="SAM-dependent_MTases_sf"/>
</dbReference>
<dbReference type="STRING" id="4846.A0A367KT85"/>
<dbReference type="Pfam" id="PF13847">
    <property type="entry name" value="Methyltransf_31"/>
    <property type="match status" value="1"/>
</dbReference>
<dbReference type="EMBL" id="PJQM01000409">
    <property type="protein sequence ID" value="RCI05357.1"/>
    <property type="molecule type" value="Genomic_DNA"/>
</dbReference>
<comment type="similarity">
    <text evidence="4">Belongs to the class I-like SAM-binding methyltransferase superfamily.</text>
</comment>
<evidence type="ECO:0000256" key="1">
    <source>
        <dbReference type="ARBA" id="ARBA00005179"/>
    </source>
</evidence>
<proteinExistence type="inferred from homology"/>
<dbReference type="Proteomes" id="UP000253551">
    <property type="component" value="Unassembled WGS sequence"/>
</dbReference>
<evidence type="ECO:0000259" key="5">
    <source>
        <dbReference type="Pfam" id="PF13847"/>
    </source>
</evidence>
<dbReference type="Gene3D" id="3.40.50.150">
    <property type="entry name" value="Vaccinia Virus protein VP39"/>
    <property type="match status" value="1"/>
</dbReference>
<keyword evidence="2" id="KW-0808">Transferase</keyword>
<dbReference type="InterPro" id="IPR025714">
    <property type="entry name" value="Methyltranfer_dom"/>
</dbReference>
<evidence type="ECO:0000256" key="3">
    <source>
        <dbReference type="ARBA" id="ARBA00022691"/>
    </source>
</evidence>
<organism evidence="6 7">
    <name type="scientific">Rhizopus stolonifer</name>
    <name type="common">Rhizopus nigricans</name>
    <dbReference type="NCBI Taxonomy" id="4846"/>
    <lineage>
        <taxon>Eukaryota</taxon>
        <taxon>Fungi</taxon>
        <taxon>Fungi incertae sedis</taxon>
        <taxon>Mucoromycota</taxon>
        <taxon>Mucoromycotina</taxon>
        <taxon>Mucoromycetes</taxon>
        <taxon>Mucorales</taxon>
        <taxon>Mucorineae</taxon>
        <taxon>Rhizopodaceae</taxon>
        <taxon>Rhizopus</taxon>
    </lineage>
</organism>
<dbReference type="CDD" id="cd02440">
    <property type="entry name" value="AdoMet_MTases"/>
    <property type="match status" value="1"/>
</dbReference>
<evidence type="ECO:0000256" key="2">
    <source>
        <dbReference type="ARBA" id="ARBA00022679"/>
    </source>
</evidence>
<dbReference type="GO" id="GO:0016740">
    <property type="term" value="F:transferase activity"/>
    <property type="evidence" value="ECO:0007669"/>
    <property type="project" value="UniProtKB-KW"/>
</dbReference>
<gene>
    <name evidence="6" type="ORF">CU098_013520</name>
</gene>
<evidence type="ECO:0000313" key="6">
    <source>
        <dbReference type="EMBL" id="RCI05357.1"/>
    </source>
</evidence>
<dbReference type="PANTHER" id="PTHR35897">
    <property type="entry name" value="METHYLTRANSFERASE AUSD"/>
    <property type="match status" value="1"/>
</dbReference>
<name>A0A367KT85_RHIST</name>
<dbReference type="InterPro" id="IPR051654">
    <property type="entry name" value="Meroterpenoid_MTases"/>
</dbReference>
<evidence type="ECO:0000313" key="7">
    <source>
        <dbReference type="Proteomes" id="UP000253551"/>
    </source>
</evidence>
<keyword evidence="3" id="KW-0949">S-adenosyl-L-methionine</keyword>